<dbReference type="PANTHER" id="PTHR40252:SF2">
    <property type="entry name" value="BLR0328 PROTEIN"/>
    <property type="match status" value="1"/>
</dbReference>
<reference evidence="4" key="1">
    <citation type="submission" date="2018-05" db="EMBL/GenBank/DDBJ databases">
        <authorList>
            <person name="Du Z."/>
            <person name="Wang X."/>
        </authorList>
    </citation>
    <scope>NUCLEOTIDE SEQUENCE [LARGE SCALE GENOMIC DNA]</scope>
    <source>
        <strain evidence="4">CQN31</strain>
    </source>
</reference>
<comment type="caution">
    <text evidence="3">The sequence shown here is derived from an EMBL/GenBank/DDBJ whole genome shotgun (WGS) entry which is preliminary data.</text>
</comment>
<dbReference type="AlphaFoldDB" id="A0A317FER8"/>
<dbReference type="SMART" id="SM00897">
    <property type="entry name" value="FIST"/>
    <property type="match status" value="1"/>
</dbReference>
<dbReference type="Pfam" id="PF08495">
    <property type="entry name" value="FIST"/>
    <property type="match status" value="1"/>
</dbReference>
<evidence type="ECO:0000313" key="3">
    <source>
        <dbReference type="EMBL" id="PWS37581.1"/>
    </source>
</evidence>
<evidence type="ECO:0000259" key="2">
    <source>
        <dbReference type="SMART" id="SM01204"/>
    </source>
</evidence>
<gene>
    <name evidence="3" type="ORF">DFH01_12220</name>
</gene>
<evidence type="ECO:0008006" key="5">
    <source>
        <dbReference type="Google" id="ProtNLM"/>
    </source>
</evidence>
<feature type="domain" description="FIST C-domain" evidence="2">
    <location>
        <begin position="231"/>
        <end position="379"/>
    </location>
</feature>
<dbReference type="EMBL" id="QGNA01000002">
    <property type="protein sequence ID" value="PWS37581.1"/>
    <property type="molecule type" value="Genomic_DNA"/>
</dbReference>
<keyword evidence="4" id="KW-1185">Reference proteome</keyword>
<evidence type="ECO:0000313" key="4">
    <source>
        <dbReference type="Proteomes" id="UP000245765"/>
    </source>
</evidence>
<dbReference type="PANTHER" id="PTHR40252">
    <property type="entry name" value="BLR0328 PROTEIN"/>
    <property type="match status" value="1"/>
</dbReference>
<dbReference type="InterPro" id="IPR019494">
    <property type="entry name" value="FIST_C"/>
</dbReference>
<accession>A0A317FER8</accession>
<dbReference type="InterPro" id="IPR013702">
    <property type="entry name" value="FIST_domain_N"/>
</dbReference>
<protein>
    <recommendedName>
        <fullName evidence="5">Histidine kinase</fullName>
    </recommendedName>
</protein>
<evidence type="ECO:0000259" key="1">
    <source>
        <dbReference type="SMART" id="SM00897"/>
    </source>
</evidence>
<dbReference type="SMART" id="SM01204">
    <property type="entry name" value="FIST_C"/>
    <property type="match status" value="1"/>
</dbReference>
<dbReference type="Proteomes" id="UP000245765">
    <property type="component" value="Unassembled WGS sequence"/>
</dbReference>
<feature type="domain" description="FIST" evidence="1">
    <location>
        <begin position="28"/>
        <end position="230"/>
    </location>
</feature>
<name>A0A317FER8_9PROT</name>
<organism evidence="3 4">
    <name type="scientific">Falsiroseomonas bella</name>
    <dbReference type="NCBI Taxonomy" id="2184016"/>
    <lineage>
        <taxon>Bacteria</taxon>
        <taxon>Pseudomonadati</taxon>
        <taxon>Pseudomonadota</taxon>
        <taxon>Alphaproteobacteria</taxon>
        <taxon>Acetobacterales</taxon>
        <taxon>Roseomonadaceae</taxon>
        <taxon>Falsiroseomonas</taxon>
    </lineage>
</organism>
<proteinExistence type="predicted"/>
<sequence length="400" mass="41999">MRVGYGRSPDPMAAVRQAVAALGSAADSPQLLMAFSGGKLDPFAVRAALGEVLGPVPVVGGSAAGAISRGGYGYSGFELGLVAFDDPTTAPQLLVSRGLEVDERKAGADIGAQVRSVVKQDQVVLLLFDSVASTQPPKLHYASSIVAGFNEAVGNAPVNLLGGGLLTDMNMSGAWVFDGDGVSKHATVALVFPPAVSAETVILHGCRPVSAFMEITRIDGATVYELDGEPALKVIERMLGLPIGGGRGQELSLVATLGQKQGDPYAPYDEKSYVNRLILSADAAKGSITLFEPDFEEGALVQIMSRDNGLMLDSVRRGVEEMNRTVRDGDNLLGLYIDCAGRASARSGSSIEEAELVVRGLDANVPLLGFYSGVEVAPFDGEHSRPLDWTGVLTVLRRRR</sequence>
<dbReference type="Pfam" id="PF10442">
    <property type="entry name" value="FIST_C"/>
    <property type="match status" value="1"/>
</dbReference>